<evidence type="ECO:0000259" key="3">
    <source>
        <dbReference type="PROSITE" id="PS50002"/>
    </source>
</evidence>
<evidence type="ECO:0000313" key="4">
    <source>
        <dbReference type="EMBL" id="PIA15242.1"/>
    </source>
</evidence>
<dbReference type="OrthoDB" id="5971719at2759"/>
<evidence type="ECO:0000256" key="2">
    <source>
        <dbReference type="PROSITE-ProRule" id="PRU00192"/>
    </source>
</evidence>
<dbReference type="STRING" id="763665.A0A2G5B8D2"/>
<organism evidence="4 5">
    <name type="scientific">Coemansia reversa (strain ATCC 12441 / NRRL 1564)</name>
    <dbReference type="NCBI Taxonomy" id="763665"/>
    <lineage>
        <taxon>Eukaryota</taxon>
        <taxon>Fungi</taxon>
        <taxon>Fungi incertae sedis</taxon>
        <taxon>Zoopagomycota</taxon>
        <taxon>Kickxellomycotina</taxon>
        <taxon>Kickxellomycetes</taxon>
        <taxon>Kickxellales</taxon>
        <taxon>Kickxellaceae</taxon>
        <taxon>Coemansia</taxon>
    </lineage>
</organism>
<reference evidence="4 5" key="1">
    <citation type="journal article" date="2015" name="Genome Biol. Evol.">
        <title>Phylogenomic analyses indicate that early fungi evolved digesting cell walls of algal ancestors of land plants.</title>
        <authorList>
            <person name="Chang Y."/>
            <person name="Wang S."/>
            <person name="Sekimoto S."/>
            <person name="Aerts A.L."/>
            <person name="Choi C."/>
            <person name="Clum A."/>
            <person name="LaButti K.M."/>
            <person name="Lindquist E.A."/>
            <person name="Yee Ngan C."/>
            <person name="Ohm R.A."/>
            <person name="Salamov A.A."/>
            <person name="Grigoriev I.V."/>
            <person name="Spatafora J.W."/>
            <person name="Berbee M.L."/>
        </authorList>
    </citation>
    <scope>NUCLEOTIDE SEQUENCE [LARGE SCALE GENOMIC DNA]</scope>
    <source>
        <strain evidence="4 5">NRRL 1564</strain>
    </source>
</reference>
<feature type="non-terminal residue" evidence="4">
    <location>
        <position position="1"/>
    </location>
</feature>
<dbReference type="EMBL" id="KZ303509">
    <property type="protein sequence ID" value="PIA15242.1"/>
    <property type="molecule type" value="Genomic_DNA"/>
</dbReference>
<protein>
    <submittedName>
        <fullName evidence="4">Sh3 domain of protein Lasp1</fullName>
    </submittedName>
</protein>
<dbReference type="Proteomes" id="UP000242474">
    <property type="component" value="Unassembled WGS sequence"/>
</dbReference>
<proteinExistence type="predicted"/>
<gene>
    <name evidence="4" type="ORF">COEREDRAFT_24085</name>
</gene>
<dbReference type="Pfam" id="PF14604">
    <property type="entry name" value="SH3_9"/>
    <property type="match status" value="1"/>
</dbReference>
<dbReference type="InterPro" id="IPR001452">
    <property type="entry name" value="SH3_domain"/>
</dbReference>
<dbReference type="SUPFAM" id="SSF50044">
    <property type="entry name" value="SH3-domain"/>
    <property type="match status" value="1"/>
</dbReference>
<accession>A0A2G5B8D2</accession>
<sequence length="54" mass="6204">ARVIHEYDAQDDDEINLAEGETICNIDQLDQGWWYGESEDGSRRGVFPSNFVEL</sequence>
<dbReference type="Gene3D" id="2.30.30.40">
    <property type="entry name" value="SH3 Domains"/>
    <property type="match status" value="1"/>
</dbReference>
<dbReference type="PRINTS" id="PR00452">
    <property type="entry name" value="SH3DOMAIN"/>
</dbReference>
<dbReference type="SMART" id="SM00326">
    <property type="entry name" value="SH3"/>
    <property type="match status" value="1"/>
</dbReference>
<evidence type="ECO:0000313" key="5">
    <source>
        <dbReference type="Proteomes" id="UP000242474"/>
    </source>
</evidence>
<keyword evidence="1 2" id="KW-0728">SH3 domain</keyword>
<feature type="non-terminal residue" evidence="4">
    <location>
        <position position="54"/>
    </location>
</feature>
<evidence type="ECO:0000256" key="1">
    <source>
        <dbReference type="ARBA" id="ARBA00022443"/>
    </source>
</evidence>
<keyword evidence="5" id="KW-1185">Reference proteome</keyword>
<dbReference type="PANTHER" id="PTHR14167">
    <property type="entry name" value="SH3 DOMAIN-CONTAINING"/>
    <property type="match status" value="1"/>
</dbReference>
<name>A0A2G5B8D2_COERN</name>
<dbReference type="InterPro" id="IPR050384">
    <property type="entry name" value="Endophilin_SH3RF"/>
</dbReference>
<dbReference type="AlphaFoldDB" id="A0A2G5B8D2"/>
<dbReference type="CDD" id="cd00174">
    <property type="entry name" value="SH3"/>
    <property type="match status" value="1"/>
</dbReference>
<dbReference type="InterPro" id="IPR036028">
    <property type="entry name" value="SH3-like_dom_sf"/>
</dbReference>
<dbReference type="PROSITE" id="PS50002">
    <property type="entry name" value="SH3"/>
    <property type="match status" value="1"/>
</dbReference>
<feature type="domain" description="SH3" evidence="3">
    <location>
        <begin position="1"/>
        <end position="54"/>
    </location>
</feature>